<dbReference type="PANTHER" id="PTHR11844">
    <property type="entry name" value="METALLOPROTEASE INHIBITOR"/>
    <property type="match status" value="1"/>
</dbReference>
<dbReference type="GO" id="GO:0031012">
    <property type="term" value="C:extracellular matrix"/>
    <property type="evidence" value="ECO:0007669"/>
    <property type="project" value="TreeGrafter"/>
</dbReference>
<keyword evidence="3" id="KW-0862">Zinc</keyword>
<feature type="disulfide bond" evidence="4">
    <location>
        <begin position="21"/>
        <end position="86"/>
    </location>
</feature>
<evidence type="ECO:0000256" key="6">
    <source>
        <dbReference type="SAM" id="SignalP"/>
    </source>
</evidence>
<keyword evidence="3" id="KW-0479">Metal-binding</keyword>
<dbReference type="GO" id="GO:0008191">
    <property type="term" value="F:metalloendopeptidase inhibitor activity"/>
    <property type="evidence" value="ECO:0007669"/>
    <property type="project" value="InterPro"/>
</dbReference>
<feature type="chain" id="PRO_5036880521" evidence="6">
    <location>
        <begin position="20"/>
        <end position="210"/>
    </location>
</feature>
<organism evidence="7 8">
    <name type="scientific">Acrobeloides nanus</name>
    <dbReference type="NCBI Taxonomy" id="290746"/>
    <lineage>
        <taxon>Eukaryota</taxon>
        <taxon>Metazoa</taxon>
        <taxon>Ecdysozoa</taxon>
        <taxon>Nematoda</taxon>
        <taxon>Chromadorea</taxon>
        <taxon>Rhabditida</taxon>
        <taxon>Tylenchina</taxon>
        <taxon>Cephalobomorpha</taxon>
        <taxon>Cephaloboidea</taxon>
        <taxon>Cephalobidae</taxon>
        <taxon>Acrobeloides</taxon>
    </lineage>
</organism>
<feature type="compositionally biased region" description="Polar residues" evidence="5">
    <location>
        <begin position="162"/>
        <end position="188"/>
    </location>
</feature>
<dbReference type="GO" id="GO:0046872">
    <property type="term" value="F:metal ion binding"/>
    <property type="evidence" value="ECO:0007669"/>
    <property type="project" value="UniProtKB-KW"/>
</dbReference>
<dbReference type="WBParaSite" id="ACRNAN_scaffold595.g28602.t1">
    <property type="protein sequence ID" value="ACRNAN_scaffold595.g28602.t1"/>
    <property type="gene ID" value="ACRNAN_scaffold595.g28602"/>
</dbReference>
<feature type="disulfide bond" evidence="4">
    <location>
        <begin position="23"/>
        <end position="114"/>
    </location>
</feature>
<dbReference type="GO" id="GO:0051045">
    <property type="term" value="P:negative regulation of membrane protein ectodomain proteolysis"/>
    <property type="evidence" value="ECO:0007669"/>
    <property type="project" value="TreeGrafter"/>
</dbReference>
<evidence type="ECO:0000256" key="4">
    <source>
        <dbReference type="PIRSR" id="PIRSR601820-3"/>
    </source>
</evidence>
<proteinExistence type="predicted"/>
<protein>
    <submittedName>
        <fullName evidence="8">NTR domain-containing protein</fullName>
    </submittedName>
</protein>
<evidence type="ECO:0000313" key="8">
    <source>
        <dbReference type="WBParaSite" id="ACRNAN_scaffold595.g28602.t1"/>
    </source>
</evidence>
<evidence type="ECO:0000313" key="7">
    <source>
        <dbReference type="Proteomes" id="UP000887540"/>
    </source>
</evidence>
<dbReference type="Proteomes" id="UP000887540">
    <property type="component" value="Unplaced"/>
</dbReference>
<keyword evidence="4" id="KW-1015">Disulfide bond</keyword>
<feature type="compositionally biased region" description="Basic and acidic residues" evidence="5">
    <location>
        <begin position="189"/>
        <end position="210"/>
    </location>
</feature>
<feature type="region of interest" description="Disordered" evidence="5">
    <location>
        <begin position="158"/>
        <end position="210"/>
    </location>
</feature>
<keyword evidence="2" id="KW-0964">Secreted</keyword>
<sequence>MDLVFSILIFATIFTAVKSDCECPEKTQLDVWCACDWISRIYILQRKEVGGELQYKAVVYQNFKIPKGKNLVGVHDIFTATNKSICGETSLKPGGDYLVGGLFGMQGRMITSSCFAMPMVDGIPGKVREAPRFHTVLTNSELYHKLILKKFDECPAHPIGDTGNQTGSSGSKTGPQNGLQPGSGQETTPKPEQEPQKMPLDETRKILAFD</sequence>
<reference evidence="8" key="1">
    <citation type="submission" date="2022-11" db="UniProtKB">
        <authorList>
            <consortium name="WormBaseParasite"/>
        </authorList>
    </citation>
    <scope>IDENTIFICATION</scope>
</reference>
<dbReference type="SUPFAM" id="SSF50242">
    <property type="entry name" value="TIMP-like"/>
    <property type="match status" value="1"/>
</dbReference>
<evidence type="ECO:0000256" key="2">
    <source>
        <dbReference type="ARBA" id="ARBA00022525"/>
    </source>
</evidence>
<dbReference type="AlphaFoldDB" id="A0A914E638"/>
<evidence type="ECO:0000256" key="5">
    <source>
        <dbReference type="SAM" id="MobiDB-lite"/>
    </source>
</evidence>
<dbReference type="PANTHER" id="PTHR11844:SF25">
    <property type="entry name" value="NTR DOMAIN-CONTAINING PROTEIN"/>
    <property type="match status" value="1"/>
</dbReference>
<dbReference type="GO" id="GO:0002020">
    <property type="term" value="F:protease binding"/>
    <property type="evidence" value="ECO:0007669"/>
    <property type="project" value="TreeGrafter"/>
</dbReference>
<feature type="signal peptide" evidence="6">
    <location>
        <begin position="1"/>
        <end position="19"/>
    </location>
</feature>
<dbReference type="InterPro" id="IPR008993">
    <property type="entry name" value="TIMP-like_OB-fold"/>
</dbReference>
<dbReference type="Gene3D" id="2.40.50.120">
    <property type="match status" value="1"/>
</dbReference>
<keyword evidence="7" id="KW-1185">Reference proteome</keyword>
<comment type="subcellular location">
    <subcellularLocation>
        <location evidence="1">Secreted</location>
    </subcellularLocation>
</comment>
<dbReference type="GO" id="GO:0005615">
    <property type="term" value="C:extracellular space"/>
    <property type="evidence" value="ECO:0007669"/>
    <property type="project" value="TreeGrafter"/>
</dbReference>
<feature type="binding site" evidence="3">
    <location>
        <position position="21"/>
    </location>
    <ligand>
        <name>Zn(2+)</name>
        <dbReference type="ChEBI" id="CHEBI:29105"/>
        <note>ligand shared with metalloproteinase partner</note>
    </ligand>
</feature>
<keyword evidence="6" id="KW-0732">Signal</keyword>
<evidence type="ECO:0000256" key="3">
    <source>
        <dbReference type="PIRSR" id="PIRSR601820-1"/>
    </source>
</evidence>
<evidence type="ECO:0000256" key="1">
    <source>
        <dbReference type="ARBA" id="ARBA00004613"/>
    </source>
</evidence>
<dbReference type="InterPro" id="IPR001820">
    <property type="entry name" value="TIMP"/>
</dbReference>
<name>A0A914E638_9BILA</name>
<accession>A0A914E638</accession>